<comment type="caution">
    <text evidence="2">The sequence shown here is derived from an EMBL/GenBank/DDBJ whole genome shotgun (WGS) entry which is preliminary data.</text>
</comment>
<feature type="signal peptide" evidence="1">
    <location>
        <begin position="1"/>
        <end position="17"/>
    </location>
</feature>
<evidence type="ECO:0000313" key="2">
    <source>
        <dbReference type="EMBL" id="KAK0741151.1"/>
    </source>
</evidence>
<gene>
    <name evidence="2" type="ORF">B0T18DRAFT_432320</name>
</gene>
<protein>
    <submittedName>
        <fullName evidence="2">Uncharacterized protein</fullName>
    </submittedName>
</protein>
<accession>A0AA40K0A9</accession>
<evidence type="ECO:0000256" key="1">
    <source>
        <dbReference type="SAM" id="SignalP"/>
    </source>
</evidence>
<keyword evidence="1" id="KW-0732">Signal</keyword>
<sequence>MKTTFSILLASAALATAQVKSNPDGTFTCTKPNASYCASDKSLDTDIIYRCTGTSAQPGRCGNNLAGEPPLGSANGGRCWQSSPTAGDAACEKNCVVYAATGSFTLPAAVCTPTYTASTAAPTTTVTFINPGPGSTTTKSGAATTTITFINPGPGGTTKSGSGTTTRTFIHSTGGDEDCSTSGTWGGHGEPTTVSSFVTVAPTKTGSVRPPPVTAGAAVNGVAKGVVGVMAVVGGLLL</sequence>
<dbReference type="Proteomes" id="UP001172155">
    <property type="component" value="Unassembled WGS sequence"/>
</dbReference>
<keyword evidence="3" id="KW-1185">Reference proteome</keyword>
<name>A0AA40K0A9_9PEZI</name>
<proteinExistence type="predicted"/>
<feature type="chain" id="PRO_5041315539" evidence="1">
    <location>
        <begin position="18"/>
        <end position="238"/>
    </location>
</feature>
<reference evidence="2" key="1">
    <citation type="submission" date="2023-06" db="EMBL/GenBank/DDBJ databases">
        <title>Genome-scale phylogeny and comparative genomics of the fungal order Sordariales.</title>
        <authorList>
            <consortium name="Lawrence Berkeley National Laboratory"/>
            <person name="Hensen N."/>
            <person name="Bonometti L."/>
            <person name="Westerberg I."/>
            <person name="Brannstrom I.O."/>
            <person name="Guillou S."/>
            <person name="Cros-Aarteil S."/>
            <person name="Calhoun S."/>
            <person name="Haridas S."/>
            <person name="Kuo A."/>
            <person name="Mondo S."/>
            <person name="Pangilinan J."/>
            <person name="Riley R."/>
            <person name="LaButti K."/>
            <person name="Andreopoulos B."/>
            <person name="Lipzen A."/>
            <person name="Chen C."/>
            <person name="Yanf M."/>
            <person name="Daum C."/>
            <person name="Ng V."/>
            <person name="Clum A."/>
            <person name="Steindorff A."/>
            <person name="Ohm R."/>
            <person name="Martin F."/>
            <person name="Silar P."/>
            <person name="Natvig D."/>
            <person name="Lalanne C."/>
            <person name="Gautier V."/>
            <person name="Ament-velasquez S.L."/>
            <person name="Kruys A."/>
            <person name="Hutchinson M.I."/>
            <person name="Powell A.J."/>
            <person name="Barry K."/>
            <person name="Miller A.N."/>
            <person name="Grigoriev I.V."/>
            <person name="Debuchy R."/>
            <person name="Gladieux P."/>
            <person name="Thoren M.H."/>
            <person name="Johannesson H."/>
        </authorList>
    </citation>
    <scope>NUCLEOTIDE SEQUENCE</scope>
    <source>
        <strain evidence="2">SMH3187-1</strain>
    </source>
</reference>
<dbReference type="AlphaFoldDB" id="A0AA40K0A9"/>
<dbReference type="EMBL" id="JAUKUD010000006">
    <property type="protein sequence ID" value="KAK0741151.1"/>
    <property type="molecule type" value="Genomic_DNA"/>
</dbReference>
<organism evidence="2 3">
    <name type="scientific">Schizothecium vesticola</name>
    <dbReference type="NCBI Taxonomy" id="314040"/>
    <lineage>
        <taxon>Eukaryota</taxon>
        <taxon>Fungi</taxon>
        <taxon>Dikarya</taxon>
        <taxon>Ascomycota</taxon>
        <taxon>Pezizomycotina</taxon>
        <taxon>Sordariomycetes</taxon>
        <taxon>Sordariomycetidae</taxon>
        <taxon>Sordariales</taxon>
        <taxon>Schizotheciaceae</taxon>
        <taxon>Schizothecium</taxon>
    </lineage>
</organism>
<evidence type="ECO:0000313" key="3">
    <source>
        <dbReference type="Proteomes" id="UP001172155"/>
    </source>
</evidence>